<name>A0A663A808_HALS9</name>
<dbReference type="Pfam" id="PF24366">
    <property type="entry name" value="DUF7522"/>
    <property type="match status" value="1"/>
</dbReference>
<sequence>MYPPNMSDSSPQLDDQRTDAMQALVDAVMDRVGDSLRDIWVLDRHAQALLYMRDDVAARTTTVDAQRYLDNERYGFITRATYNRLHYATLRYTHRGFDTWELFRTFLDAADGTTSAGVVIGLDADGTCYDFDALTDTVHAVGDEHSVAALTPATDEPP</sequence>
<proteinExistence type="predicted"/>
<reference evidence="1 2" key="1">
    <citation type="submission" date="2019-07" db="EMBL/GenBank/DDBJ databases">
        <title>Genomic Encyclopedia of Archaeal and Bacterial Type Strains, Phase II (KMG-II): from individual species to whole genera.</title>
        <authorList>
            <person name="Goeker M."/>
        </authorList>
    </citation>
    <scope>NUCLEOTIDE SEQUENCE [LARGE SCALE GENOMIC DNA]</scope>
    <source>
        <strain evidence="1 2">DSM 3754</strain>
    </source>
</reference>
<evidence type="ECO:0000313" key="1">
    <source>
        <dbReference type="EMBL" id="TYO76229.1"/>
    </source>
</evidence>
<dbReference type="InterPro" id="IPR055944">
    <property type="entry name" value="DUF7522"/>
</dbReference>
<protein>
    <submittedName>
        <fullName evidence="1">Uncharacterized protein</fullName>
    </submittedName>
</protein>
<accession>A0A663A808</accession>
<organism evidence="1 2">
    <name type="scientific">Halobacterium salinarum (strain ATCC 33171 / DSM 3754 / JCM 8978 / NBRC 102687 / NCIMB 764 / 91-R6)</name>
    <dbReference type="NCBI Taxonomy" id="2597657"/>
    <lineage>
        <taxon>Archaea</taxon>
        <taxon>Methanobacteriati</taxon>
        <taxon>Methanobacteriota</taxon>
        <taxon>Stenosarchaea group</taxon>
        <taxon>Halobacteria</taxon>
        <taxon>Halobacteriales</taxon>
        <taxon>Halobacteriaceae</taxon>
        <taxon>Halobacterium</taxon>
    </lineage>
</organism>
<dbReference type="Proteomes" id="UP000323075">
    <property type="component" value="Unassembled WGS sequence"/>
</dbReference>
<comment type="caution">
    <text evidence="1">The sequence shown here is derived from an EMBL/GenBank/DDBJ whole genome shotgun (WGS) entry which is preliminary data.</text>
</comment>
<dbReference type="AlphaFoldDB" id="A0A663A808"/>
<dbReference type="EMBL" id="VRYN01000003">
    <property type="protein sequence ID" value="TYO76229.1"/>
    <property type="molecule type" value="Genomic_DNA"/>
</dbReference>
<gene>
    <name evidence="1" type="ORF">APQ99_01788</name>
</gene>
<evidence type="ECO:0000313" key="2">
    <source>
        <dbReference type="Proteomes" id="UP000323075"/>
    </source>
</evidence>